<protein>
    <submittedName>
        <fullName evidence="1">Uncharacterized protein</fullName>
    </submittedName>
</protein>
<name>A0A101LXY8_PICGL</name>
<organism evidence="1">
    <name type="scientific">Picea glauca</name>
    <name type="common">White spruce</name>
    <name type="synonym">Pinus glauca</name>
    <dbReference type="NCBI Taxonomy" id="3330"/>
    <lineage>
        <taxon>Eukaryota</taxon>
        <taxon>Viridiplantae</taxon>
        <taxon>Streptophyta</taxon>
        <taxon>Embryophyta</taxon>
        <taxon>Tracheophyta</taxon>
        <taxon>Spermatophyta</taxon>
        <taxon>Pinopsida</taxon>
        <taxon>Pinidae</taxon>
        <taxon>Conifers I</taxon>
        <taxon>Pinales</taxon>
        <taxon>Pinaceae</taxon>
        <taxon>Picea</taxon>
    </lineage>
</organism>
<geneLocation type="mitochondrion" evidence="1"/>
<reference evidence="1" key="1">
    <citation type="journal article" date="2015" name="Genome Biol. Evol.">
        <title>Organellar Genomes of White Spruce (Picea glauca): Assembly and Annotation.</title>
        <authorList>
            <person name="Jackman S.D."/>
            <person name="Warren R.L."/>
            <person name="Gibb E.A."/>
            <person name="Vandervalk B.P."/>
            <person name="Mohamadi H."/>
            <person name="Chu J."/>
            <person name="Raymond A."/>
            <person name="Pleasance S."/>
            <person name="Coope R."/>
            <person name="Wildung M.R."/>
            <person name="Ritland C.E."/>
            <person name="Bousquet J."/>
            <person name="Jones S.J."/>
            <person name="Bohlmann J."/>
            <person name="Birol I."/>
        </authorList>
    </citation>
    <scope>NUCLEOTIDE SEQUENCE [LARGE SCALE GENOMIC DNA]</scope>
    <source>
        <tissue evidence="1">Flushing bud</tissue>
    </source>
</reference>
<gene>
    <name evidence="1" type="ORF">ABT39_MTgene5599</name>
</gene>
<sequence>MLMREGFLAENCSFCSPDYGWMARNILSFPISFAQPSWTSCWIVGSELPYGFITARTY</sequence>
<proteinExistence type="predicted"/>
<comment type="caution">
    <text evidence="1">The sequence shown here is derived from an EMBL/GenBank/DDBJ whole genome shotgun (WGS) entry which is preliminary data.</text>
</comment>
<dbReference type="AlphaFoldDB" id="A0A101LXY8"/>
<dbReference type="EMBL" id="LKAM01000007">
    <property type="protein sequence ID" value="KUM47414.1"/>
    <property type="molecule type" value="Genomic_DNA"/>
</dbReference>
<keyword evidence="1" id="KW-0496">Mitochondrion</keyword>
<accession>A0A101LXY8</accession>
<evidence type="ECO:0000313" key="1">
    <source>
        <dbReference type="EMBL" id="KUM47414.1"/>
    </source>
</evidence>